<evidence type="ECO:0000313" key="2">
    <source>
        <dbReference type="Proteomes" id="UP001295740"/>
    </source>
</evidence>
<accession>A0AAI8VAF0</accession>
<gene>
    <name evidence="1" type="ORF">KHLLAP_LOCUS1773</name>
</gene>
<dbReference type="AlphaFoldDB" id="A0AAI8VAF0"/>
<dbReference type="Proteomes" id="UP001295740">
    <property type="component" value="Unassembled WGS sequence"/>
</dbReference>
<reference evidence="1" key="1">
    <citation type="submission" date="2023-10" db="EMBL/GenBank/DDBJ databases">
        <authorList>
            <person name="Hackl T."/>
        </authorList>
    </citation>
    <scope>NUCLEOTIDE SEQUENCE</scope>
</reference>
<comment type="caution">
    <text evidence="1">The sequence shown here is derived from an EMBL/GenBank/DDBJ whole genome shotgun (WGS) entry which is preliminary data.</text>
</comment>
<organism evidence="1 2">
    <name type="scientific">Anthostomella pinea</name>
    <dbReference type="NCBI Taxonomy" id="933095"/>
    <lineage>
        <taxon>Eukaryota</taxon>
        <taxon>Fungi</taxon>
        <taxon>Dikarya</taxon>
        <taxon>Ascomycota</taxon>
        <taxon>Pezizomycotina</taxon>
        <taxon>Sordariomycetes</taxon>
        <taxon>Xylariomycetidae</taxon>
        <taxon>Xylariales</taxon>
        <taxon>Xylariaceae</taxon>
        <taxon>Anthostomella</taxon>
    </lineage>
</organism>
<dbReference type="EMBL" id="CAUWAG010000003">
    <property type="protein sequence ID" value="CAJ2501305.1"/>
    <property type="molecule type" value="Genomic_DNA"/>
</dbReference>
<proteinExistence type="predicted"/>
<keyword evidence="2" id="KW-1185">Reference proteome</keyword>
<sequence>MWKKIASERARGSWSPVLFVVQEVRDGKRVVEDELILIWHAADKVWFTDDMDGDVRSAVHWAPQEIDIVARTAVLKSAMRDGSP</sequence>
<name>A0AAI8VAF0_9PEZI</name>
<protein>
    <submittedName>
        <fullName evidence="1">Uu.00g041580.m01.CDS01</fullName>
    </submittedName>
</protein>
<evidence type="ECO:0000313" key="1">
    <source>
        <dbReference type="EMBL" id="CAJ2501305.1"/>
    </source>
</evidence>